<organism evidence="1 2">
    <name type="scientific">Candidatus Falkowbacteria bacterium GW2011_GWF2_39_8</name>
    <dbReference type="NCBI Taxonomy" id="1618642"/>
    <lineage>
        <taxon>Bacteria</taxon>
        <taxon>Candidatus Falkowiibacteriota</taxon>
    </lineage>
</organism>
<gene>
    <name evidence="1" type="ORF">UT64_C0002G0035</name>
</gene>
<comment type="caution">
    <text evidence="1">The sequence shown here is derived from an EMBL/GenBank/DDBJ whole genome shotgun (WGS) entry which is preliminary data.</text>
</comment>
<proteinExistence type="predicted"/>
<dbReference type="AlphaFoldDB" id="A0A0G0Q987"/>
<reference evidence="1 2" key="1">
    <citation type="journal article" date="2015" name="Nature">
        <title>rRNA introns, odd ribosomes, and small enigmatic genomes across a large radiation of phyla.</title>
        <authorList>
            <person name="Brown C.T."/>
            <person name="Hug L.A."/>
            <person name="Thomas B.C."/>
            <person name="Sharon I."/>
            <person name="Castelle C.J."/>
            <person name="Singh A."/>
            <person name="Wilkins M.J."/>
            <person name="Williams K.H."/>
            <person name="Banfield J.F."/>
        </authorList>
    </citation>
    <scope>NUCLEOTIDE SEQUENCE [LARGE SCALE GENOMIC DNA]</scope>
</reference>
<feature type="non-terminal residue" evidence="1">
    <location>
        <position position="1"/>
    </location>
</feature>
<name>A0A0G0Q987_9BACT</name>
<dbReference type="EMBL" id="LBXO01000002">
    <property type="protein sequence ID" value="KKR33896.1"/>
    <property type="molecule type" value="Genomic_DNA"/>
</dbReference>
<dbReference type="Proteomes" id="UP000034137">
    <property type="component" value="Unassembled WGS sequence"/>
</dbReference>
<evidence type="ECO:0000313" key="1">
    <source>
        <dbReference type="EMBL" id="KKR33896.1"/>
    </source>
</evidence>
<sequence length="86" mass="9380">TIKNSLAAQFSSIPGFKSDSYNVLPSTSTLIQTVSCAFADNLNESDFSKYENKLSDSVSNDTVSLPDKISEFSISMEDLFNDVNAK</sequence>
<evidence type="ECO:0000313" key="2">
    <source>
        <dbReference type="Proteomes" id="UP000034137"/>
    </source>
</evidence>
<accession>A0A0G0Q987</accession>
<protein>
    <submittedName>
        <fullName evidence="1">Uncharacterized protein</fullName>
    </submittedName>
</protein>